<comment type="subcellular location">
    <subcellularLocation>
        <location evidence="1 7">Cell membrane</location>
        <topology evidence="1 7">Multi-pass membrane protein</topology>
    </subcellularLocation>
</comment>
<dbReference type="eggNOG" id="COG0601">
    <property type="taxonomic scope" value="Bacteria"/>
</dbReference>
<dbReference type="HOGENOM" id="CLU_036879_1_2_0"/>
<dbReference type="AlphaFoldDB" id="I0I348"/>
<feature type="transmembrane region" description="Helical" evidence="7">
    <location>
        <begin position="173"/>
        <end position="192"/>
    </location>
</feature>
<dbReference type="PROSITE" id="PS50928">
    <property type="entry name" value="ABC_TM1"/>
    <property type="match status" value="1"/>
</dbReference>
<keyword evidence="10" id="KW-1185">Reference proteome</keyword>
<evidence type="ECO:0000256" key="4">
    <source>
        <dbReference type="ARBA" id="ARBA00022692"/>
    </source>
</evidence>
<dbReference type="PANTHER" id="PTHR30465:SF74">
    <property type="entry name" value="OLIGOPEPTIDE TRANSPORT SYSTEM PERMEASE PROTEIN OPPB"/>
    <property type="match status" value="1"/>
</dbReference>
<dbReference type="STRING" id="926550.CLDAP_16460"/>
<evidence type="ECO:0000256" key="7">
    <source>
        <dbReference type="RuleBase" id="RU363032"/>
    </source>
</evidence>
<name>I0I348_CALAS</name>
<feature type="transmembrane region" description="Helical" evidence="7">
    <location>
        <begin position="9"/>
        <end position="30"/>
    </location>
</feature>
<dbReference type="OrthoDB" id="9772184at2"/>
<evidence type="ECO:0000256" key="5">
    <source>
        <dbReference type="ARBA" id="ARBA00022989"/>
    </source>
</evidence>
<dbReference type="KEGG" id="cap:CLDAP_16460"/>
<feature type="domain" description="ABC transmembrane type-1" evidence="8">
    <location>
        <begin position="95"/>
        <end position="292"/>
    </location>
</feature>
<feature type="transmembrane region" description="Helical" evidence="7">
    <location>
        <begin position="273"/>
        <end position="299"/>
    </location>
</feature>
<dbReference type="Pfam" id="PF00528">
    <property type="entry name" value="BPD_transp_1"/>
    <property type="match status" value="1"/>
</dbReference>
<dbReference type="Pfam" id="PF19300">
    <property type="entry name" value="BPD_transp_1_N"/>
    <property type="match status" value="1"/>
</dbReference>
<evidence type="ECO:0000256" key="3">
    <source>
        <dbReference type="ARBA" id="ARBA00022475"/>
    </source>
</evidence>
<feature type="transmembrane region" description="Helical" evidence="7">
    <location>
        <begin position="229"/>
        <end position="253"/>
    </location>
</feature>
<protein>
    <submittedName>
        <fullName evidence="9">Putative oligopeptide ABC transporter permease protein</fullName>
    </submittedName>
</protein>
<dbReference type="Gene3D" id="1.10.3720.10">
    <property type="entry name" value="MetI-like"/>
    <property type="match status" value="1"/>
</dbReference>
<dbReference type="CDD" id="cd06261">
    <property type="entry name" value="TM_PBP2"/>
    <property type="match status" value="1"/>
</dbReference>
<evidence type="ECO:0000259" key="8">
    <source>
        <dbReference type="PROSITE" id="PS50928"/>
    </source>
</evidence>
<organism evidence="9 10">
    <name type="scientific">Caldilinea aerophila (strain DSM 14535 / JCM 11387 / NBRC 104270 / STL-6-O1)</name>
    <dbReference type="NCBI Taxonomy" id="926550"/>
    <lineage>
        <taxon>Bacteria</taxon>
        <taxon>Bacillati</taxon>
        <taxon>Chloroflexota</taxon>
        <taxon>Caldilineae</taxon>
        <taxon>Caldilineales</taxon>
        <taxon>Caldilineaceae</taxon>
        <taxon>Caldilinea</taxon>
    </lineage>
</organism>
<dbReference type="GO" id="GO:0055085">
    <property type="term" value="P:transmembrane transport"/>
    <property type="evidence" value="ECO:0007669"/>
    <property type="project" value="InterPro"/>
</dbReference>
<comment type="similarity">
    <text evidence="7">Belongs to the binding-protein-dependent transport system permease family.</text>
</comment>
<evidence type="ECO:0000256" key="2">
    <source>
        <dbReference type="ARBA" id="ARBA00022448"/>
    </source>
</evidence>
<dbReference type="EMBL" id="AP012337">
    <property type="protein sequence ID" value="BAL99685.1"/>
    <property type="molecule type" value="Genomic_DNA"/>
</dbReference>
<dbReference type="SUPFAM" id="SSF161098">
    <property type="entry name" value="MetI-like"/>
    <property type="match status" value="1"/>
</dbReference>
<feature type="transmembrane region" description="Helical" evidence="7">
    <location>
        <begin position="101"/>
        <end position="122"/>
    </location>
</feature>
<evidence type="ECO:0000256" key="1">
    <source>
        <dbReference type="ARBA" id="ARBA00004651"/>
    </source>
</evidence>
<dbReference type="Proteomes" id="UP000007880">
    <property type="component" value="Chromosome"/>
</dbReference>
<keyword evidence="2 7" id="KW-0813">Transport</keyword>
<keyword evidence="6 7" id="KW-0472">Membrane</keyword>
<dbReference type="InterPro" id="IPR000515">
    <property type="entry name" value="MetI-like"/>
</dbReference>
<proteinExistence type="inferred from homology"/>
<dbReference type="PANTHER" id="PTHR30465">
    <property type="entry name" value="INNER MEMBRANE ABC TRANSPORTER"/>
    <property type="match status" value="1"/>
</dbReference>
<evidence type="ECO:0000256" key="6">
    <source>
        <dbReference type="ARBA" id="ARBA00023136"/>
    </source>
</evidence>
<dbReference type="InterPro" id="IPR035906">
    <property type="entry name" value="MetI-like_sf"/>
</dbReference>
<dbReference type="InterPro" id="IPR045621">
    <property type="entry name" value="BPD_transp_1_N"/>
</dbReference>
<dbReference type="RefSeq" id="WP_014432923.1">
    <property type="nucleotide sequence ID" value="NC_017079.1"/>
</dbReference>
<feature type="transmembrane region" description="Helical" evidence="7">
    <location>
        <begin position="134"/>
        <end position="161"/>
    </location>
</feature>
<keyword evidence="4 7" id="KW-0812">Transmembrane</keyword>
<keyword evidence="5 7" id="KW-1133">Transmembrane helix</keyword>
<sequence length="310" mass="34313">MARYVLGRLVGVLVVFLIVSVVIFLLMHAIPGGPYNEDKVPLSAEAKANYLRKYGLDRPLWEQYLLYMGNALRGDFGVPFQSPTETVAGLIARTWPVSASIGALALLVALPLGLLLGTLAAARQNTWVDYLTSATATLGITVPNFVVAVWLVLLFAVQFKWLPTGGWGQWQHYVMPVAALALAPMALTARYTRTSILEVSRSDYVRTARAKGLSERQIMVRHVLRNAMIPLLTILAPQIPNLITGTIFIESIFRVPGLGKFFVTSILARDYPMIMALMLLVAVVWSLVYLVTDILYTVVDPRVRLEKSRT</sequence>
<gene>
    <name evidence="9" type="ordered locus">CLDAP_16460</name>
</gene>
<keyword evidence="3" id="KW-1003">Cell membrane</keyword>
<evidence type="ECO:0000313" key="9">
    <source>
        <dbReference type="EMBL" id="BAL99685.1"/>
    </source>
</evidence>
<evidence type="ECO:0000313" key="10">
    <source>
        <dbReference type="Proteomes" id="UP000007880"/>
    </source>
</evidence>
<accession>I0I348</accession>
<dbReference type="GO" id="GO:0005886">
    <property type="term" value="C:plasma membrane"/>
    <property type="evidence" value="ECO:0007669"/>
    <property type="project" value="UniProtKB-SubCell"/>
</dbReference>
<reference evidence="9 10" key="1">
    <citation type="submission" date="2012-02" db="EMBL/GenBank/DDBJ databases">
        <title>Complete genome sequence of Caldilinea aerophila DSM 14535 (= NBRC 102666).</title>
        <authorList>
            <person name="Oguchi A."/>
            <person name="Hosoyama A."/>
            <person name="Sekine M."/>
            <person name="Fukai R."/>
            <person name="Kato Y."/>
            <person name="Nakamura S."/>
            <person name="Hanada S."/>
            <person name="Yamazaki S."/>
            <person name="Fujita N."/>
        </authorList>
    </citation>
    <scope>NUCLEOTIDE SEQUENCE [LARGE SCALE GENOMIC DNA]</scope>
    <source>
        <strain evidence="10">DSM 14535 / JCM 11387 / NBRC 104270 / STL-6-O1</strain>
    </source>
</reference>